<feature type="transmembrane region" description="Helical" evidence="1">
    <location>
        <begin position="7"/>
        <end position="28"/>
    </location>
</feature>
<proteinExistence type="predicted"/>
<keyword evidence="1" id="KW-0472">Membrane</keyword>
<organism evidence="2 3">
    <name type="scientific">Candidatus Iainarchaeum sp</name>
    <dbReference type="NCBI Taxonomy" id="3101447"/>
    <lineage>
        <taxon>Archaea</taxon>
        <taxon>Candidatus Iainarchaeota</taxon>
        <taxon>Candidatus Iainarchaeia</taxon>
        <taxon>Candidatus Iainarchaeales</taxon>
        <taxon>Candidatus Iainarchaeaceae</taxon>
        <taxon>Candidatus Iainarchaeum</taxon>
    </lineage>
</organism>
<dbReference type="PANTHER" id="PTHR38075">
    <property type="entry name" value="DUF4139 DOMAIN-CONTAINING PROTEIN"/>
    <property type="match status" value="1"/>
</dbReference>
<dbReference type="PANTHER" id="PTHR38075:SF1">
    <property type="entry name" value="DUF4139 DOMAIN-CONTAINING PROTEIN"/>
    <property type="match status" value="1"/>
</dbReference>
<gene>
    <name evidence="2" type="ORF">HA237_02300</name>
</gene>
<dbReference type="EMBL" id="DUFG01000013">
    <property type="protein sequence ID" value="HIH08182.1"/>
    <property type="molecule type" value="Genomic_DNA"/>
</dbReference>
<protein>
    <submittedName>
        <fullName evidence="2">DUF4139 domain-containing protein</fullName>
    </submittedName>
</protein>
<reference evidence="3" key="1">
    <citation type="journal article" date="2020" name="bioRxiv">
        <title>A rank-normalized archaeal taxonomy based on genome phylogeny resolves widespread incomplete and uneven classifications.</title>
        <authorList>
            <person name="Rinke C."/>
            <person name="Chuvochina M."/>
            <person name="Mussig A.J."/>
            <person name="Chaumeil P.-A."/>
            <person name="Waite D.W."/>
            <person name="Whitman W.B."/>
            <person name="Parks D.H."/>
            <person name="Hugenholtz P."/>
        </authorList>
    </citation>
    <scope>NUCLEOTIDE SEQUENCE [LARGE SCALE GENOMIC DNA]</scope>
</reference>
<comment type="caution">
    <text evidence="2">The sequence shown here is derived from an EMBL/GenBank/DDBJ whole genome shotgun (WGS) entry which is preliminary data.</text>
</comment>
<keyword evidence="1" id="KW-1133">Transmembrane helix</keyword>
<evidence type="ECO:0000313" key="3">
    <source>
        <dbReference type="Proteomes" id="UP000577419"/>
    </source>
</evidence>
<sequence>MVFVDKKVIAFALVAVAAILVIGVLVMLPKIEELKPVRKSAPLVNVSDYSYKVSVEKPELFFQELGDAKKAGEKTSTELTVYNQNLALVKEVREMFLESGVNLVEYKDIASQIDATSVLFRDLSFEDTIVLEQNYEFDIVSEAKMLEKYIDKEITVEVIEGDSTATFTGKLLNASDGLLLETGEGIVALSNISRISFPELPEGLITKPTLVWKIWTESTGKRNTQTVYLTSGMNWRADYVAKVNEEETAMDFSGWTTITNSSGTSYPNTKLKLVAGDIHLVSPVQPYPDRYYDYAEALGGAVPKAFTEEALFEYHLYTLDRTTDIKDNETKQISLLASENVPVQKEFVFDGAAQGNKVQVKLKFKNSEEQALGVPLPKGIVRVYKEDSSGQLQFLGEDSIDHTKTEDEVRLFVGNAFDVSGERIQTESVNVRKGVYLDSYEITLENQKDTEIEVVVVERIGPYATVTSNSDAFEKKSATEIEFTVKVPAKGEKTVSYTVETRYFF</sequence>
<dbReference type="Proteomes" id="UP000577419">
    <property type="component" value="Unassembled WGS sequence"/>
</dbReference>
<evidence type="ECO:0000256" key="1">
    <source>
        <dbReference type="SAM" id="Phobius"/>
    </source>
</evidence>
<evidence type="ECO:0000313" key="2">
    <source>
        <dbReference type="EMBL" id="HIH08182.1"/>
    </source>
</evidence>
<name>A0A7J4IRV5_9ARCH</name>
<dbReference type="AlphaFoldDB" id="A0A7J4IRV5"/>
<keyword evidence="1" id="KW-0812">Transmembrane</keyword>
<accession>A0A7J4IRV5</accession>